<organism evidence="1 2">
    <name type="scientific">Dendrobium chrysotoxum</name>
    <name type="common">Orchid</name>
    <dbReference type="NCBI Taxonomy" id="161865"/>
    <lineage>
        <taxon>Eukaryota</taxon>
        <taxon>Viridiplantae</taxon>
        <taxon>Streptophyta</taxon>
        <taxon>Embryophyta</taxon>
        <taxon>Tracheophyta</taxon>
        <taxon>Spermatophyta</taxon>
        <taxon>Magnoliopsida</taxon>
        <taxon>Liliopsida</taxon>
        <taxon>Asparagales</taxon>
        <taxon>Orchidaceae</taxon>
        <taxon>Epidendroideae</taxon>
        <taxon>Malaxideae</taxon>
        <taxon>Dendrobiinae</taxon>
        <taxon>Dendrobium</taxon>
    </lineage>
</organism>
<name>A0AAV7GZE0_DENCH</name>
<dbReference type="AlphaFoldDB" id="A0AAV7GZE0"/>
<comment type="caution">
    <text evidence="1">The sequence shown here is derived from an EMBL/GenBank/DDBJ whole genome shotgun (WGS) entry which is preliminary data.</text>
</comment>
<dbReference type="EMBL" id="JAGFBR010000009">
    <property type="protein sequence ID" value="KAH0461466.1"/>
    <property type="molecule type" value="Genomic_DNA"/>
</dbReference>
<dbReference type="PANTHER" id="PTHR31580:SF49">
    <property type="entry name" value="FILAMENT-LIKE PLANT PROTEIN 3"/>
    <property type="match status" value="1"/>
</dbReference>
<dbReference type="Proteomes" id="UP000775213">
    <property type="component" value="Unassembled WGS sequence"/>
</dbReference>
<reference evidence="1 2" key="1">
    <citation type="journal article" date="2021" name="Hortic Res">
        <title>Chromosome-scale assembly of the Dendrobium chrysotoxum genome enhances the understanding of orchid evolution.</title>
        <authorList>
            <person name="Zhang Y."/>
            <person name="Zhang G.Q."/>
            <person name="Zhang D."/>
            <person name="Liu X.D."/>
            <person name="Xu X.Y."/>
            <person name="Sun W.H."/>
            <person name="Yu X."/>
            <person name="Zhu X."/>
            <person name="Wang Z.W."/>
            <person name="Zhao X."/>
            <person name="Zhong W.Y."/>
            <person name="Chen H."/>
            <person name="Yin W.L."/>
            <person name="Huang T."/>
            <person name="Niu S.C."/>
            <person name="Liu Z.J."/>
        </authorList>
    </citation>
    <scope>NUCLEOTIDE SEQUENCE [LARGE SCALE GENOMIC DNA]</scope>
    <source>
        <strain evidence="1">Lindl</strain>
    </source>
</reference>
<evidence type="ECO:0000313" key="1">
    <source>
        <dbReference type="EMBL" id="KAH0461466.1"/>
    </source>
</evidence>
<protein>
    <submittedName>
        <fullName evidence="1">Uncharacterized protein</fullName>
    </submittedName>
</protein>
<accession>A0AAV7GZE0</accession>
<sequence length="211" mass="24418">MADLLERKGEEERAISAGLAASKEELGTKLDSTYLEVQRLQDKEVDKERSMFAELSIKKKDNKLLFRKVIYDFSMFSFLWEKAEADVSALKKQLEVVLQKHSALEDRTKQLDAAPKGIGTRANFCETIAKKTKEWEDESFELETQFMELQAKFDVKVERVSSIDHQAFLKLKELEQEKSSHQIELLARRKDAHFRTLERDLSTQATEIASK</sequence>
<gene>
    <name evidence="1" type="ORF">IEQ34_009041</name>
</gene>
<dbReference type="PANTHER" id="PTHR31580">
    <property type="entry name" value="FILAMENT-LIKE PLANT PROTEIN 4"/>
    <property type="match status" value="1"/>
</dbReference>
<evidence type="ECO:0000313" key="2">
    <source>
        <dbReference type="Proteomes" id="UP000775213"/>
    </source>
</evidence>
<proteinExistence type="predicted"/>
<keyword evidence="2" id="KW-1185">Reference proteome</keyword>